<dbReference type="AlphaFoldDB" id="A0A914RG53"/>
<dbReference type="Proteomes" id="UP000887564">
    <property type="component" value="Unplaced"/>
</dbReference>
<evidence type="ECO:0000313" key="3">
    <source>
        <dbReference type="WBParaSite" id="PEQ_0000375701-mRNA-1"/>
    </source>
</evidence>
<organism evidence="2 3">
    <name type="scientific">Parascaris equorum</name>
    <name type="common">Equine roundworm</name>
    <dbReference type="NCBI Taxonomy" id="6256"/>
    <lineage>
        <taxon>Eukaryota</taxon>
        <taxon>Metazoa</taxon>
        <taxon>Ecdysozoa</taxon>
        <taxon>Nematoda</taxon>
        <taxon>Chromadorea</taxon>
        <taxon>Rhabditida</taxon>
        <taxon>Spirurina</taxon>
        <taxon>Ascaridomorpha</taxon>
        <taxon>Ascaridoidea</taxon>
        <taxon>Ascarididae</taxon>
        <taxon>Parascaris</taxon>
    </lineage>
</organism>
<dbReference type="SUPFAM" id="SSF81606">
    <property type="entry name" value="PP2C-like"/>
    <property type="match status" value="1"/>
</dbReference>
<dbReference type="InterPro" id="IPR036457">
    <property type="entry name" value="PPM-type-like_dom_sf"/>
</dbReference>
<dbReference type="Gene3D" id="3.60.40.10">
    <property type="entry name" value="PPM-type phosphatase domain"/>
    <property type="match status" value="1"/>
</dbReference>
<protein>
    <submittedName>
        <fullName evidence="3">PPM-type phosphatase domain-containing protein</fullName>
    </submittedName>
</protein>
<evidence type="ECO:0000259" key="1">
    <source>
        <dbReference type="Pfam" id="PF00481"/>
    </source>
</evidence>
<name>A0A914RG53_PAREQ</name>
<dbReference type="Pfam" id="PF00481">
    <property type="entry name" value="PP2C"/>
    <property type="match status" value="1"/>
</dbReference>
<dbReference type="WBParaSite" id="PEQ_0000375701-mRNA-1">
    <property type="protein sequence ID" value="PEQ_0000375701-mRNA-1"/>
    <property type="gene ID" value="PEQ_0000375701"/>
</dbReference>
<dbReference type="InterPro" id="IPR001932">
    <property type="entry name" value="PPM-type_phosphatase-like_dom"/>
</dbReference>
<accession>A0A914RG53</accession>
<reference evidence="3" key="1">
    <citation type="submission" date="2022-11" db="UniProtKB">
        <authorList>
            <consortium name="WormBaseParasite"/>
        </authorList>
    </citation>
    <scope>IDENTIFICATION</scope>
</reference>
<feature type="domain" description="PPM-type phosphatase" evidence="1">
    <location>
        <begin position="13"/>
        <end position="57"/>
    </location>
</feature>
<evidence type="ECO:0000313" key="2">
    <source>
        <dbReference type="Proteomes" id="UP000887564"/>
    </source>
</evidence>
<keyword evidence="2" id="KW-1185">Reference proteome</keyword>
<proteinExistence type="predicted"/>
<sequence>MTLNSAQYVRVVDLHKLDSLSDKDVLVLASDGLWDVLNNEDVALIVKAALNNNETAESLKVTTEFAQLNFKAAIHRSTFPSPLTS</sequence>